<reference evidence="2" key="1">
    <citation type="journal article" date="2020" name="Stud. Mycol.">
        <title>101 Dothideomycetes genomes: a test case for predicting lifestyles and emergence of pathogens.</title>
        <authorList>
            <person name="Haridas S."/>
            <person name="Albert R."/>
            <person name="Binder M."/>
            <person name="Bloem J."/>
            <person name="Labutti K."/>
            <person name="Salamov A."/>
            <person name="Andreopoulos B."/>
            <person name="Baker S."/>
            <person name="Barry K."/>
            <person name="Bills G."/>
            <person name="Bluhm B."/>
            <person name="Cannon C."/>
            <person name="Castanera R."/>
            <person name="Culley D."/>
            <person name="Daum C."/>
            <person name="Ezra D."/>
            <person name="Gonzalez J."/>
            <person name="Henrissat B."/>
            <person name="Kuo A."/>
            <person name="Liang C."/>
            <person name="Lipzen A."/>
            <person name="Lutzoni F."/>
            <person name="Magnuson J."/>
            <person name="Mondo S."/>
            <person name="Nolan M."/>
            <person name="Ohm R."/>
            <person name="Pangilinan J."/>
            <person name="Park H.-J."/>
            <person name="Ramirez L."/>
            <person name="Alfaro M."/>
            <person name="Sun H."/>
            <person name="Tritt A."/>
            <person name="Yoshinaga Y."/>
            <person name="Zwiers L.-H."/>
            <person name="Turgeon B."/>
            <person name="Goodwin S."/>
            <person name="Spatafora J."/>
            <person name="Crous P."/>
            <person name="Grigoriev I."/>
        </authorList>
    </citation>
    <scope>NUCLEOTIDE SEQUENCE</scope>
    <source>
        <strain evidence="2">CBS 119925</strain>
    </source>
</reference>
<keyword evidence="3" id="KW-1185">Reference proteome</keyword>
<evidence type="ECO:0000256" key="1">
    <source>
        <dbReference type="SAM" id="MobiDB-lite"/>
    </source>
</evidence>
<gene>
    <name evidence="2" type="ORF">M011DRAFT_485407</name>
</gene>
<evidence type="ECO:0000313" key="3">
    <source>
        <dbReference type="Proteomes" id="UP000799440"/>
    </source>
</evidence>
<sequence>MTDHQSQPQPPADLTTLYPQFRDAIQDLTHQWGFIVIRTAYDTEESQWETALSKLRAYATPVDSSAEMHPSTFALPVISDRTLLRDADVNSVRKAFNGWVHDFMTRNKNSHDDDNNDSQNEDYSNPWPSDLRRDSFIIIDTLSLTSLLNAPLPVPSHSHKPQPWVTVVDTETPLDPENPAAWYHGGGPYLGFTRASVWALSDLYDELECDLSLEQRTRPREYENQIPLYDGLDGKLVDPEDGVLGRRFIMGTPRGCGGGRGRRGPPPGAGYVE</sequence>
<dbReference type="EMBL" id="MU006568">
    <property type="protein sequence ID" value="KAF2748734.1"/>
    <property type="molecule type" value="Genomic_DNA"/>
</dbReference>
<proteinExistence type="predicted"/>
<feature type="region of interest" description="Disordered" evidence="1">
    <location>
        <begin position="254"/>
        <end position="273"/>
    </location>
</feature>
<dbReference type="OrthoDB" id="4424523at2759"/>
<evidence type="ECO:0000313" key="2">
    <source>
        <dbReference type="EMBL" id="KAF2748734.1"/>
    </source>
</evidence>
<dbReference type="AlphaFoldDB" id="A0A6A6VG87"/>
<accession>A0A6A6VG87</accession>
<name>A0A6A6VG87_9PLEO</name>
<organism evidence="2 3">
    <name type="scientific">Sporormia fimetaria CBS 119925</name>
    <dbReference type="NCBI Taxonomy" id="1340428"/>
    <lineage>
        <taxon>Eukaryota</taxon>
        <taxon>Fungi</taxon>
        <taxon>Dikarya</taxon>
        <taxon>Ascomycota</taxon>
        <taxon>Pezizomycotina</taxon>
        <taxon>Dothideomycetes</taxon>
        <taxon>Pleosporomycetidae</taxon>
        <taxon>Pleosporales</taxon>
        <taxon>Sporormiaceae</taxon>
        <taxon>Sporormia</taxon>
    </lineage>
</organism>
<feature type="region of interest" description="Disordered" evidence="1">
    <location>
        <begin position="108"/>
        <end position="127"/>
    </location>
</feature>
<dbReference type="Proteomes" id="UP000799440">
    <property type="component" value="Unassembled WGS sequence"/>
</dbReference>
<feature type="compositionally biased region" description="Pro residues" evidence="1">
    <location>
        <begin position="264"/>
        <end position="273"/>
    </location>
</feature>
<protein>
    <submittedName>
        <fullName evidence="2">Uncharacterized protein</fullName>
    </submittedName>
</protein>